<name>A0A3Q2UAG1_FUNHE</name>
<dbReference type="PANTHER" id="PTHR47392:SF1">
    <property type="entry name" value="G-PROTEIN COUPLED RECEPTOR 82-RELATED"/>
    <property type="match status" value="1"/>
</dbReference>
<feature type="transmembrane region" description="Helical" evidence="5">
    <location>
        <begin position="158"/>
        <end position="181"/>
    </location>
</feature>
<dbReference type="InterPro" id="IPR000276">
    <property type="entry name" value="GPCR_Rhodpsn"/>
</dbReference>
<evidence type="ECO:0000313" key="8">
    <source>
        <dbReference type="Proteomes" id="UP000265000"/>
    </source>
</evidence>
<feature type="transmembrane region" description="Helical" evidence="5">
    <location>
        <begin position="219"/>
        <end position="241"/>
    </location>
</feature>
<dbReference type="Ensembl" id="ENSFHET00000000838.1">
    <property type="protein sequence ID" value="ENSFHEP00000027160.1"/>
    <property type="gene ID" value="ENSFHEG00000010489.1"/>
</dbReference>
<organism evidence="7 8">
    <name type="scientific">Fundulus heteroclitus</name>
    <name type="common">Killifish</name>
    <name type="synonym">Mummichog</name>
    <dbReference type="NCBI Taxonomy" id="8078"/>
    <lineage>
        <taxon>Eukaryota</taxon>
        <taxon>Metazoa</taxon>
        <taxon>Chordata</taxon>
        <taxon>Craniata</taxon>
        <taxon>Vertebrata</taxon>
        <taxon>Euteleostomi</taxon>
        <taxon>Actinopterygii</taxon>
        <taxon>Neopterygii</taxon>
        <taxon>Teleostei</taxon>
        <taxon>Neoteleostei</taxon>
        <taxon>Acanthomorphata</taxon>
        <taxon>Ovalentaria</taxon>
        <taxon>Atherinomorphae</taxon>
        <taxon>Cyprinodontiformes</taxon>
        <taxon>Fundulidae</taxon>
        <taxon>Fundulus</taxon>
    </lineage>
</organism>
<keyword evidence="2 5" id="KW-0812">Transmembrane</keyword>
<protein>
    <submittedName>
        <fullName evidence="7">G protein-coupled receptor 82</fullName>
    </submittedName>
</protein>
<evidence type="ECO:0000256" key="3">
    <source>
        <dbReference type="ARBA" id="ARBA00022989"/>
    </source>
</evidence>
<feature type="transmembrane region" description="Helical" evidence="5">
    <location>
        <begin position="109"/>
        <end position="130"/>
    </location>
</feature>
<feature type="transmembrane region" description="Helical" evidence="5">
    <location>
        <begin position="29"/>
        <end position="49"/>
    </location>
</feature>
<dbReference type="InterPro" id="IPR017452">
    <property type="entry name" value="GPCR_Rhodpsn_7TM"/>
</dbReference>
<accession>A0A3Q2UAG1</accession>
<reference evidence="7" key="2">
    <citation type="submission" date="2025-09" db="UniProtKB">
        <authorList>
            <consortium name="Ensembl"/>
        </authorList>
    </citation>
    <scope>IDENTIFICATION</scope>
</reference>
<keyword evidence="4 5" id="KW-0472">Membrane</keyword>
<feature type="transmembrane region" description="Helical" evidence="5">
    <location>
        <begin position="262"/>
        <end position="283"/>
    </location>
</feature>
<evidence type="ECO:0000313" key="7">
    <source>
        <dbReference type="Ensembl" id="ENSFHEP00000027160.1"/>
    </source>
</evidence>
<dbReference type="Pfam" id="PF00001">
    <property type="entry name" value="7tm_1"/>
    <property type="match status" value="1"/>
</dbReference>
<dbReference type="PRINTS" id="PR00237">
    <property type="entry name" value="GPCRRHODOPSN"/>
</dbReference>
<proteinExistence type="predicted"/>
<dbReference type="AlphaFoldDB" id="A0A3Q2UAG1"/>
<evidence type="ECO:0000256" key="1">
    <source>
        <dbReference type="ARBA" id="ARBA00004370"/>
    </source>
</evidence>
<dbReference type="PANTHER" id="PTHR47392">
    <property type="entry name" value="G-PROTEIN COUPLED RECEPTOR 82-RELATED"/>
    <property type="match status" value="1"/>
</dbReference>
<feature type="transmembrane region" description="Helical" evidence="5">
    <location>
        <begin position="61"/>
        <end position="85"/>
    </location>
</feature>
<dbReference type="GeneTree" id="ENSGT01140000282516"/>
<evidence type="ECO:0000256" key="2">
    <source>
        <dbReference type="ARBA" id="ARBA00022692"/>
    </source>
</evidence>
<dbReference type="Proteomes" id="UP000265000">
    <property type="component" value="Unplaced"/>
</dbReference>
<dbReference type="InterPro" id="IPR042804">
    <property type="entry name" value="GPR82"/>
</dbReference>
<evidence type="ECO:0000256" key="4">
    <source>
        <dbReference type="ARBA" id="ARBA00023136"/>
    </source>
</evidence>
<dbReference type="GO" id="GO:0016020">
    <property type="term" value="C:membrane"/>
    <property type="evidence" value="ECO:0007669"/>
    <property type="project" value="UniProtKB-SubCell"/>
</dbReference>
<dbReference type="PROSITE" id="PS50262">
    <property type="entry name" value="G_PROTEIN_RECEP_F1_2"/>
    <property type="match status" value="1"/>
</dbReference>
<feature type="domain" description="G-protein coupled receptors family 1 profile" evidence="6">
    <location>
        <begin position="40"/>
        <end position="336"/>
    </location>
</feature>
<keyword evidence="3 5" id="KW-1133">Transmembrane helix</keyword>
<sequence length="402" mass="44505">MEDPSHLSLNNASFSLCPSAATLYFLPSIYTLLFLTALPGNVLSLWVFLRCIPSISPTHIYLTHLSISNLLMAVTVPFLAAYFAWGSHWTVGDIPCQIALHGITPVLHINIYISLLILTWVALSRFAVLIRNTHASRPSSCITLLPHGFFSRLTRVSFANIVCGMVWAVAVGGIVPVTIYYSVNEATESAEDAEEGGCESVCYSPVVELGGSVSSNLNIFTITVFFVLYLLVLLSYVIVLKHVRRSRRNANITRSQSMLARVSRNIVIIQVVLSLCLLPYHIYKPIFITLAHDQPAPLHSSCLAVDTCHPLNSFIEIKNCLFLLAALRSSTDPVMYFLLDRTFRKHALTLLRSNKTDLNGRQMVWSTTGSANQRTENAGEANVTFSGEALSCERSQQLHCNK</sequence>
<dbReference type="Gene3D" id="1.20.1070.10">
    <property type="entry name" value="Rhodopsin 7-helix transmembrane proteins"/>
    <property type="match status" value="1"/>
</dbReference>
<reference evidence="7" key="1">
    <citation type="submission" date="2025-08" db="UniProtKB">
        <authorList>
            <consortium name="Ensembl"/>
        </authorList>
    </citation>
    <scope>IDENTIFICATION</scope>
</reference>
<dbReference type="SUPFAM" id="SSF81321">
    <property type="entry name" value="Family A G protein-coupled receptor-like"/>
    <property type="match status" value="1"/>
</dbReference>
<comment type="subcellular location">
    <subcellularLocation>
        <location evidence="1">Membrane</location>
    </subcellularLocation>
</comment>
<evidence type="ECO:0000256" key="5">
    <source>
        <dbReference type="SAM" id="Phobius"/>
    </source>
</evidence>
<keyword evidence="8" id="KW-1185">Reference proteome</keyword>
<dbReference type="STRING" id="8078.ENSFHEP00000027160"/>
<evidence type="ECO:0000259" key="6">
    <source>
        <dbReference type="PROSITE" id="PS50262"/>
    </source>
</evidence>
<dbReference type="GO" id="GO:0004930">
    <property type="term" value="F:G protein-coupled receptor activity"/>
    <property type="evidence" value="ECO:0007669"/>
    <property type="project" value="InterPro"/>
</dbReference>